<organism evidence="2 3">
    <name type="scientific">Zopfia rhizophila CBS 207.26</name>
    <dbReference type="NCBI Taxonomy" id="1314779"/>
    <lineage>
        <taxon>Eukaryota</taxon>
        <taxon>Fungi</taxon>
        <taxon>Dikarya</taxon>
        <taxon>Ascomycota</taxon>
        <taxon>Pezizomycotina</taxon>
        <taxon>Dothideomycetes</taxon>
        <taxon>Dothideomycetes incertae sedis</taxon>
        <taxon>Zopfiaceae</taxon>
        <taxon>Zopfia</taxon>
    </lineage>
</organism>
<evidence type="ECO:0000256" key="1">
    <source>
        <dbReference type="SAM" id="MobiDB-lite"/>
    </source>
</evidence>
<feature type="non-terminal residue" evidence="2">
    <location>
        <position position="93"/>
    </location>
</feature>
<accession>A0A6A6EVL6</accession>
<evidence type="ECO:0000313" key="3">
    <source>
        <dbReference type="Proteomes" id="UP000800200"/>
    </source>
</evidence>
<dbReference type="InterPro" id="IPR019357">
    <property type="entry name" value="SCOC"/>
</dbReference>
<feature type="non-terminal residue" evidence="2">
    <location>
        <position position="1"/>
    </location>
</feature>
<gene>
    <name evidence="2" type="ORF">K469DRAFT_464164</name>
</gene>
<dbReference type="AlphaFoldDB" id="A0A6A6EVL6"/>
<protein>
    <submittedName>
        <fullName evidence="2">Uncharacterized protein</fullName>
    </submittedName>
</protein>
<name>A0A6A6EVL6_9PEZI</name>
<feature type="region of interest" description="Disordered" evidence="1">
    <location>
        <begin position="30"/>
        <end position="55"/>
    </location>
</feature>
<evidence type="ECO:0000313" key="2">
    <source>
        <dbReference type="EMBL" id="KAF2194819.1"/>
    </source>
</evidence>
<dbReference type="OrthoDB" id="2163284at2759"/>
<sequence length="93" mass="10732">PKVRGRKPIDTIIVSRDSPYVEIQHKDYNDARAMSPRRESEETEKMGEEAKQGSLPLQAKALKEKLLGIEECVESFKSEHGKLEDRSRFLQVY</sequence>
<proteinExistence type="predicted"/>
<keyword evidence="3" id="KW-1185">Reference proteome</keyword>
<dbReference type="Proteomes" id="UP000800200">
    <property type="component" value="Unassembled WGS sequence"/>
</dbReference>
<dbReference type="EMBL" id="ML994611">
    <property type="protein sequence ID" value="KAF2194819.1"/>
    <property type="molecule type" value="Genomic_DNA"/>
</dbReference>
<feature type="compositionally biased region" description="Basic and acidic residues" evidence="1">
    <location>
        <begin position="30"/>
        <end position="51"/>
    </location>
</feature>
<dbReference type="Pfam" id="PF10224">
    <property type="entry name" value="DUF2205"/>
    <property type="match status" value="1"/>
</dbReference>
<reference evidence="2" key="1">
    <citation type="journal article" date="2020" name="Stud. Mycol.">
        <title>101 Dothideomycetes genomes: a test case for predicting lifestyles and emergence of pathogens.</title>
        <authorList>
            <person name="Haridas S."/>
            <person name="Albert R."/>
            <person name="Binder M."/>
            <person name="Bloem J."/>
            <person name="Labutti K."/>
            <person name="Salamov A."/>
            <person name="Andreopoulos B."/>
            <person name="Baker S."/>
            <person name="Barry K."/>
            <person name="Bills G."/>
            <person name="Bluhm B."/>
            <person name="Cannon C."/>
            <person name="Castanera R."/>
            <person name="Culley D."/>
            <person name="Daum C."/>
            <person name="Ezra D."/>
            <person name="Gonzalez J."/>
            <person name="Henrissat B."/>
            <person name="Kuo A."/>
            <person name="Liang C."/>
            <person name="Lipzen A."/>
            <person name="Lutzoni F."/>
            <person name="Magnuson J."/>
            <person name="Mondo S."/>
            <person name="Nolan M."/>
            <person name="Ohm R."/>
            <person name="Pangilinan J."/>
            <person name="Park H.-J."/>
            <person name="Ramirez L."/>
            <person name="Alfaro M."/>
            <person name="Sun H."/>
            <person name="Tritt A."/>
            <person name="Yoshinaga Y."/>
            <person name="Zwiers L.-H."/>
            <person name="Turgeon B."/>
            <person name="Goodwin S."/>
            <person name="Spatafora J."/>
            <person name="Crous P."/>
            <person name="Grigoriev I."/>
        </authorList>
    </citation>
    <scope>NUCLEOTIDE SEQUENCE</scope>
    <source>
        <strain evidence="2">CBS 207.26</strain>
    </source>
</reference>